<proteinExistence type="predicted"/>
<dbReference type="Gene3D" id="3.30.1490.300">
    <property type="match status" value="1"/>
</dbReference>
<dbReference type="InterPro" id="IPR043129">
    <property type="entry name" value="ATPase_NBD"/>
</dbReference>
<dbReference type="Proteomes" id="UP000242881">
    <property type="component" value="Unassembled WGS sequence"/>
</dbReference>
<dbReference type="SMART" id="SM00842">
    <property type="entry name" value="FtsA"/>
    <property type="match status" value="1"/>
</dbReference>
<gene>
    <name evidence="2" type="ORF">C0187_02675</name>
</gene>
<dbReference type="SUPFAM" id="SSF53067">
    <property type="entry name" value="Actin-like ATPase domain"/>
    <property type="match status" value="2"/>
</dbReference>
<dbReference type="EMBL" id="PNIN01000030">
    <property type="protein sequence ID" value="PMP72001.1"/>
    <property type="molecule type" value="Genomic_DNA"/>
</dbReference>
<dbReference type="PANTHER" id="PTHR32432">
    <property type="entry name" value="CELL DIVISION PROTEIN FTSA-RELATED"/>
    <property type="match status" value="1"/>
</dbReference>
<evidence type="ECO:0000313" key="2">
    <source>
        <dbReference type="EMBL" id="PMP72001.1"/>
    </source>
</evidence>
<dbReference type="CDD" id="cd24049">
    <property type="entry name" value="ASKHA_NBD_PilM"/>
    <property type="match status" value="1"/>
</dbReference>
<dbReference type="GO" id="GO:0051301">
    <property type="term" value="P:cell division"/>
    <property type="evidence" value="ECO:0007669"/>
    <property type="project" value="InterPro"/>
</dbReference>
<reference evidence="2 3" key="1">
    <citation type="submission" date="2018-01" db="EMBL/GenBank/DDBJ databases">
        <title>Metagenomic assembled genomes from two thermal pools in the Uzon Caldera, Kamchatka, Russia.</title>
        <authorList>
            <person name="Wilkins L."/>
            <person name="Ettinger C."/>
        </authorList>
    </citation>
    <scope>NUCLEOTIDE SEQUENCE [LARGE SCALE GENOMIC DNA]</scope>
    <source>
        <strain evidence="2">ZAV-05</strain>
    </source>
</reference>
<name>A0A2J6WNQ2_9BACT</name>
<dbReference type="InterPro" id="IPR003494">
    <property type="entry name" value="SHS2_FtsA"/>
</dbReference>
<dbReference type="PIRSF" id="PIRSF019169">
    <property type="entry name" value="PilM"/>
    <property type="match status" value="1"/>
</dbReference>
<dbReference type="NCBIfam" id="TIGR01175">
    <property type="entry name" value="pilM"/>
    <property type="match status" value="1"/>
</dbReference>
<dbReference type="InterPro" id="IPR050696">
    <property type="entry name" value="FtsA/MreB"/>
</dbReference>
<dbReference type="Gene3D" id="3.30.420.40">
    <property type="match status" value="2"/>
</dbReference>
<evidence type="ECO:0000259" key="1">
    <source>
        <dbReference type="SMART" id="SM00842"/>
    </source>
</evidence>
<organism evidence="2 3">
    <name type="scientific">Calditerrivibrio nitroreducens</name>
    <dbReference type="NCBI Taxonomy" id="477976"/>
    <lineage>
        <taxon>Bacteria</taxon>
        <taxon>Pseudomonadati</taxon>
        <taxon>Deferribacterota</taxon>
        <taxon>Deferribacteres</taxon>
        <taxon>Deferribacterales</taxon>
        <taxon>Calditerrivibrionaceae</taxon>
    </lineage>
</organism>
<dbReference type="Pfam" id="PF11104">
    <property type="entry name" value="PilM_2"/>
    <property type="match status" value="1"/>
</dbReference>
<evidence type="ECO:0000313" key="3">
    <source>
        <dbReference type="Proteomes" id="UP000242881"/>
    </source>
</evidence>
<accession>A0A2J6WNQ2</accession>
<feature type="domain" description="SHS2" evidence="1">
    <location>
        <begin position="8"/>
        <end position="173"/>
    </location>
</feature>
<comment type="caution">
    <text evidence="2">The sequence shown here is derived from an EMBL/GenBank/DDBJ whole genome shotgun (WGS) entry which is preliminary data.</text>
</comment>
<protein>
    <submittedName>
        <fullName evidence="2">Pilus assembly protein PilM</fullName>
    </submittedName>
</protein>
<sequence length="346" mass="38352">MFGRSKSLIGLDVGSNAIKLVELEDGNSGYILKNIGYKELPRDVISEGSIVDMAEIVNSINELVKDRKIKNNNAAIALKGNAVIAKRVHIPGVESSLLEEEFRYQAQQFIQMDIEDVNIDYSIVESNPESNMTDVILAVARKDLISSMVSVISGSKLKVKVVDLEAFALSNCFEACFGAMPVVNAIVNLGHSSSLIVFVKDGFYEFSREISVGGKVCIETIQKKLGITYDDAKTMMMDNEAVEFNEDLQRAISDFNTQISYEIKHSLDLFYTNSRFAASKIFICGGLTKLFDLKGAINRTTDIEVNEFNPFMNIDITGVADFELLTTNPYLFNTSLGLALRKVNDR</sequence>
<dbReference type="PANTHER" id="PTHR32432:SF3">
    <property type="entry name" value="ETHANOLAMINE UTILIZATION PROTEIN EUTJ"/>
    <property type="match status" value="1"/>
</dbReference>
<dbReference type="InterPro" id="IPR005883">
    <property type="entry name" value="PilM"/>
</dbReference>
<dbReference type="AlphaFoldDB" id="A0A2J6WNQ2"/>